<keyword evidence="8" id="KW-1185">Reference proteome</keyword>
<reference key="2">
    <citation type="submission" date="2011-10" db="EMBL/GenBank/DDBJ databases">
        <title>The genome and transcriptome sequence of Clonorchis sinensis provide insights into the carcinogenic liver fluke.</title>
        <authorList>
            <person name="Wang X."/>
            <person name="Huang Y."/>
            <person name="Chen W."/>
            <person name="Liu H."/>
            <person name="Guo L."/>
            <person name="Chen Y."/>
            <person name="Luo F."/>
            <person name="Zhou W."/>
            <person name="Sun J."/>
            <person name="Mao Q."/>
            <person name="Liang P."/>
            <person name="Zhou C."/>
            <person name="Tian Y."/>
            <person name="Men J."/>
            <person name="Lv X."/>
            <person name="Huang L."/>
            <person name="Zhou J."/>
            <person name="Hu Y."/>
            <person name="Li R."/>
            <person name="Zhang F."/>
            <person name="Lei H."/>
            <person name="Li X."/>
            <person name="Hu X."/>
            <person name="Liang C."/>
            <person name="Xu J."/>
            <person name="Wu Z."/>
            <person name="Yu X."/>
        </authorList>
    </citation>
    <scope>NUCLEOTIDE SEQUENCE</scope>
    <source>
        <strain>Henan</strain>
    </source>
</reference>
<dbReference type="InterPro" id="IPR013087">
    <property type="entry name" value="Znf_C2H2_type"/>
</dbReference>
<dbReference type="GO" id="GO:0000977">
    <property type="term" value="F:RNA polymerase II transcription regulatory region sequence-specific DNA binding"/>
    <property type="evidence" value="ECO:0007669"/>
    <property type="project" value="TreeGrafter"/>
</dbReference>
<dbReference type="PANTHER" id="PTHR24379:SF127">
    <property type="entry name" value="BLOODY FINGERS-RELATED"/>
    <property type="match status" value="1"/>
</dbReference>
<protein>
    <submittedName>
        <fullName evidence="7">Zinc finger protein 287</fullName>
    </submittedName>
</protein>
<feature type="domain" description="C2H2-type" evidence="6">
    <location>
        <begin position="274"/>
        <end position="301"/>
    </location>
</feature>
<sequence>MSQVQDFGAKILKRLLSSGGILCDEARAEGRSSDDKGTAAFHVSQGFCSSSTRFWQPGSIPVVVLPSGGMAPMHRRGATAERFCFILHLRRRSERSHMITIFGWHVSVATLLVVQHRPTARIVVSRGTRSGRNTAYHEDRSDYSRLGLQNASGCAIGNPKNLRDLEYAKIPELATVLVSEKRESLWDICKTEPKMSDSQDRHQWQYKSLARRPMCTFCGKVLDSPSRLRDHLLKHIGTKTEKCDVCGLEFKYRRSCQSHKLKQHQPGTLPPNRFRCDLCERSYRFISHLEAHRRSHFPTKEYQCVTCGEKLKYKSSLIRHEQDHHSGHICKICQSRFPSGKLLKRHSLEHKGAPCFPCTLCGKIYTRSIRLRQHLKQAHQDWSVSADSSKPNTDQHD</sequence>
<evidence type="ECO:0000256" key="3">
    <source>
        <dbReference type="ARBA" id="ARBA00022771"/>
    </source>
</evidence>
<keyword evidence="3 5" id="KW-0863">Zinc-finger</keyword>
<accession>G7YR87</accession>
<evidence type="ECO:0000256" key="4">
    <source>
        <dbReference type="ARBA" id="ARBA00022833"/>
    </source>
</evidence>
<evidence type="ECO:0000256" key="1">
    <source>
        <dbReference type="ARBA" id="ARBA00022723"/>
    </source>
</evidence>
<dbReference type="SUPFAM" id="SSF57667">
    <property type="entry name" value="beta-beta-alpha zinc fingers"/>
    <property type="match status" value="3"/>
</dbReference>
<gene>
    <name evidence="7" type="ORF">CLF_108041</name>
</gene>
<dbReference type="GO" id="GO:0008270">
    <property type="term" value="F:zinc ion binding"/>
    <property type="evidence" value="ECO:0007669"/>
    <property type="project" value="UniProtKB-KW"/>
</dbReference>
<dbReference type="Pfam" id="PF00096">
    <property type="entry name" value="zf-C2H2"/>
    <property type="match status" value="3"/>
</dbReference>
<dbReference type="SMART" id="SM00355">
    <property type="entry name" value="ZnF_C2H2"/>
    <property type="match status" value="6"/>
</dbReference>
<keyword evidence="1" id="KW-0479">Metal-binding</keyword>
<dbReference type="GO" id="GO:0005634">
    <property type="term" value="C:nucleus"/>
    <property type="evidence" value="ECO:0007669"/>
    <property type="project" value="TreeGrafter"/>
</dbReference>
<evidence type="ECO:0000256" key="5">
    <source>
        <dbReference type="PROSITE-ProRule" id="PRU00042"/>
    </source>
</evidence>
<feature type="domain" description="C2H2-type" evidence="6">
    <location>
        <begin position="213"/>
        <end position="240"/>
    </location>
</feature>
<dbReference type="EMBL" id="DF144021">
    <property type="protein sequence ID" value="GAA55467.1"/>
    <property type="molecule type" value="Genomic_DNA"/>
</dbReference>
<keyword evidence="2" id="KW-0677">Repeat</keyword>
<dbReference type="GO" id="GO:0000981">
    <property type="term" value="F:DNA-binding transcription factor activity, RNA polymerase II-specific"/>
    <property type="evidence" value="ECO:0007669"/>
    <property type="project" value="TreeGrafter"/>
</dbReference>
<dbReference type="PANTHER" id="PTHR24379">
    <property type="entry name" value="KRAB AND ZINC FINGER DOMAIN-CONTAINING"/>
    <property type="match status" value="1"/>
</dbReference>
<proteinExistence type="predicted"/>
<dbReference type="PROSITE" id="PS00028">
    <property type="entry name" value="ZINC_FINGER_C2H2_1"/>
    <property type="match status" value="4"/>
</dbReference>
<dbReference type="PROSITE" id="PS50157">
    <property type="entry name" value="ZINC_FINGER_C2H2_2"/>
    <property type="match status" value="4"/>
</dbReference>
<feature type="domain" description="C2H2-type" evidence="6">
    <location>
        <begin position="302"/>
        <end position="327"/>
    </location>
</feature>
<keyword evidence="4" id="KW-0862">Zinc</keyword>
<evidence type="ECO:0000313" key="7">
    <source>
        <dbReference type="EMBL" id="GAA55467.1"/>
    </source>
</evidence>
<feature type="domain" description="C2H2-type" evidence="6">
    <location>
        <begin position="356"/>
        <end position="379"/>
    </location>
</feature>
<dbReference type="InterPro" id="IPR036236">
    <property type="entry name" value="Znf_C2H2_sf"/>
</dbReference>
<name>G7YR87_CLOSI</name>
<dbReference type="Gene3D" id="3.30.160.60">
    <property type="entry name" value="Classic Zinc Finger"/>
    <property type="match status" value="3"/>
</dbReference>
<dbReference type="AlphaFoldDB" id="G7YR87"/>
<evidence type="ECO:0000256" key="2">
    <source>
        <dbReference type="ARBA" id="ARBA00022737"/>
    </source>
</evidence>
<evidence type="ECO:0000259" key="6">
    <source>
        <dbReference type="PROSITE" id="PS50157"/>
    </source>
</evidence>
<organism evidence="7 8">
    <name type="scientific">Clonorchis sinensis</name>
    <name type="common">Chinese liver fluke</name>
    <dbReference type="NCBI Taxonomy" id="79923"/>
    <lineage>
        <taxon>Eukaryota</taxon>
        <taxon>Metazoa</taxon>
        <taxon>Spiralia</taxon>
        <taxon>Lophotrochozoa</taxon>
        <taxon>Platyhelminthes</taxon>
        <taxon>Trematoda</taxon>
        <taxon>Digenea</taxon>
        <taxon>Opisthorchiida</taxon>
        <taxon>Opisthorchiata</taxon>
        <taxon>Opisthorchiidae</taxon>
        <taxon>Clonorchis</taxon>
    </lineage>
</organism>
<reference evidence="7" key="1">
    <citation type="journal article" date="2011" name="Genome Biol.">
        <title>The draft genome of the carcinogenic human liver fluke Clonorchis sinensis.</title>
        <authorList>
            <person name="Wang X."/>
            <person name="Chen W."/>
            <person name="Huang Y."/>
            <person name="Sun J."/>
            <person name="Men J."/>
            <person name="Liu H."/>
            <person name="Luo F."/>
            <person name="Guo L."/>
            <person name="Lv X."/>
            <person name="Deng C."/>
            <person name="Zhou C."/>
            <person name="Fan Y."/>
            <person name="Li X."/>
            <person name="Huang L."/>
            <person name="Hu Y."/>
            <person name="Liang C."/>
            <person name="Hu X."/>
            <person name="Xu J."/>
            <person name="Yu X."/>
        </authorList>
    </citation>
    <scope>NUCLEOTIDE SEQUENCE [LARGE SCALE GENOMIC DNA]</scope>
    <source>
        <strain evidence="7">Henan</strain>
    </source>
</reference>
<dbReference type="Proteomes" id="UP000008909">
    <property type="component" value="Unassembled WGS sequence"/>
</dbReference>
<evidence type="ECO:0000313" key="8">
    <source>
        <dbReference type="Proteomes" id="UP000008909"/>
    </source>
</evidence>